<evidence type="ECO:0000256" key="1">
    <source>
        <dbReference type="SAM" id="MobiDB-lite"/>
    </source>
</evidence>
<gene>
    <name evidence="2" type="ORF">EVAR_24982_1</name>
</gene>
<evidence type="ECO:0000313" key="3">
    <source>
        <dbReference type="Proteomes" id="UP000299102"/>
    </source>
</evidence>
<name>A0A4C1XKS1_EUMVA</name>
<proteinExistence type="predicted"/>
<dbReference type="Proteomes" id="UP000299102">
    <property type="component" value="Unassembled WGS sequence"/>
</dbReference>
<keyword evidence="3" id="KW-1185">Reference proteome</keyword>
<dbReference type="AlphaFoldDB" id="A0A4C1XKS1"/>
<accession>A0A4C1XKS1</accession>
<feature type="region of interest" description="Disordered" evidence="1">
    <location>
        <begin position="23"/>
        <end position="59"/>
    </location>
</feature>
<protein>
    <submittedName>
        <fullName evidence="2">Uncharacterized protein</fullName>
    </submittedName>
</protein>
<evidence type="ECO:0000313" key="2">
    <source>
        <dbReference type="EMBL" id="GBP62877.1"/>
    </source>
</evidence>
<sequence length="98" mass="10872">MQHLGIGRFYEKCRYRISGRLDADETSFGNPEPRIRSAEATSSAPPGWESRRRGSAANSLHAIPPRALCQISTQSRLIIECTEYVDSGAVAKLQRPRA</sequence>
<reference evidence="2 3" key="1">
    <citation type="journal article" date="2019" name="Commun. Biol.">
        <title>The bagworm genome reveals a unique fibroin gene that provides high tensile strength.</title>
        <authorList>
            <person name="Kono N."/>
            <person name="Nakamura H."/>
            <person name="Ohtoshi R."/>
            <person name="Tomita M."/>
            <person name="Numata K."/>
            <person name="Arakawa K."/>
        </authorList>
    </citation>
    <scope>NUCLEOTIDE SEQUENCE [LARGE SCALE GENOMIC DNA]</scope>
</reference>
<dbReference type="EMBL" id="BGZK01000852">
    <property type="protein sequence ID" value="GBP62877.1"/>
    <property type="molecule type" value="Genomic_DNA"/>
</dbReference>
<comment type="caution">
    <text evidence="2">The sequence shown here is derived from an EMBL/GenBank/DDBJ whole genome shotgun (WGS) entry which is preliminary data.</text>
</comment>
<organism evidence="2 3">
    <name type="scientific">Eumeta variegata</name>
    <name type="common">Bagworm moth</name>
    <name type="synonym">Eumeta japonica</name>
    <dbReference type="NCBI Taxonomy" id="151549"/>
    <lineage>
        <taxon>Eukaryota</taxon>
        <taxon>Metazoa</taxon>
        <taxon>Ecdysozoa</taxon>
        <taxon>Arthropoda</taxon>
        <taxon>Hexapoda</taxon>
        <taxon>Insecta</taxon>
        <taxon>Pterygota</taxon>
        <taxon>Neoptera</taxon>
        <taxon>Endopterygota</taxon>
        <taxon>Lepidoptera</taxon>
        <taxon>Glossata</taxon>
        <taxon>Ditrysia</taxon>
        <taxon>Tineoidea</taxon>
        <taxon>Psychidae</taxon>
        <taxon>Oiketicinae</taxon>
        <taxon>Eumeta</taxon>
    </lineage>
</organism>